<name>M1VK13_CYAM1</name>
<dbReference type="KEGG" id="cme:CYME_CMP087C"/>
<dbReference type="GO" id="GO:0008812">
    <property type="term" value="F:choline dehydrogenase activity"/>
    <property type="evidence" value="ECO:0007669"/>
    <property type="project" value="TreeGrafter"/>
</dbReference>
<comment type="similarity">
    <text evidence="2">Belongs to the GMC oxidoreductase family.</text>
</comment>
<dbReference type="SUPFAM" id="SSF51905">
    <property type="entry name" value="FAD/NAD(P)-binding domain"/>
    <property type="match status" value="1"/>
</dbReference>
<accession>M1VK13</accession>
<organism evidence="7 8">
    <name type="scientific">Cyanidioschyzon merolae (strain NIES-3377 / 10D)</name>
    <name type="common">Unicellular red alga</name>
    <dbReference type="NCBI Taxonomy" id="280699"/>
    <lineage>
        <taxon>Eukaryota</taxon>
        <taxon>Rhodophyta</taxon>
        <taxon>Bangiophyceae</taxon>
        <taxon>Cyanidiales</taxon>
        <taxon>Cyanidiaceae</taxon>
        <taxon>Cyanidioschyzon</taxon>
    </lineage>
</organism>
<evidence type="ECO:0000256" key="5">
    <source>
        <dbReference type="SAM" id="MobiDB-lite"/>
    </source>
</evidence>
<proteinExistence type="inferred from homology"/>
<dbReference type="PROSITE" id="PS00624">
    <property type="entry name" value="GMC_OXRED_2"/>
    <property type="match status" value="1"/>
</dbReference>
<keyword evidence="8" id="KW-1185">Reference proteome</keyword>
<evidence type="ECO:0000313" key="7">
    <source>
        <dbReference type="EMBL" id="BAM81738.1"/>
    </source>
</evidence>
<dbReference type="Gramene" id="CMP087CT">
    <property type="protein sequence ID" value="CMP087CT"/>
    <property type="gene ID" value="CMP087C"/>
</dbReference>
<dbReference type="PANTHER" id="PTHR11552:SF147">
    <property type="entry name" value="CHOLINE DEHYDROGENASE, MITOCHONDRIAL"/>
    <property type="match status" value="1"/>
</dbReference>
<dbReference type="GO" id="GO:0050660">
    <property type="term" value="F:flavin adenine dinucleotide binding"/>
    <property type="evidence" value="ECO:0007669"/>
    <property type="project" value="InterPro"/>
</dbReference>
<evidence type="ECO:0000256" key="1">
    <source>
        <dbReference type="ARBA" id="ARBA00001974"/>
    </source>
</evidence>
<dbReference type="AlphaFoldDB" id="M1VK13"/>
<dbReference type="InterPro" id="IPR036188">
    <property type="entry name" value="FAD/NAD-bd_sf"/>
</dbReference>
<keyword evidence="3" id="KW-0285">Flavoprotein</keyword>
<dbReference type="PIRSF" id="PIRSF000137">
    <property type="entry name" value="Alcohol_oxidase"/>
    <property type="match status" value="1"/>
</dbReference>
<dbReference type="PANTHER" id="PTHR11552">
    <property type="entry name" value="GLUCOSE-METHANOL-CHOLINE GMC OXIDOREDUCTASE"/>
    <property type="match status" value="1"/>
</dbReference>
<dbReference type="GeneID" id="16996006"/>
<evidence type="ECO:0000256" key="3">
    <source>
        <dbReference type="ARBA" id="ARBA00022630"/>
    </source>
</evidence>
<dbReference type="GO" id="GO:0019285">
    <property type="term" value="P:glycine betaine biosynthetic process from choline"/>
    <property type="evidence" value="ECO:0007669"/>
    <property type="project" value="TreeGrafter"/>
</dbReference>
<dbReference type="InterPro" id="IPR000172">
    <property type="entry name" value="GMC_OxRdtase_N"/>
</dbReference>
<dbReference type="STRING" id="280699.M1VK13"/>
<sequence>MRSRYCFLLSSTPCKYAGQRSPFPASALAGVCAGGRLRNVTRNLRPGLRTLRASAETEHSQGTRQAQYDFIIVGAGAAGCVLANRLSTAQFSNGDRRYPRVLLLEAGDALAEAPYFEHIPLGFPQLIGSRLDYGFFSRENPTHLGGRGAVYLPRGRGEGGSHAISVMLVHRGSRHDYETWVKDYEALGWGPDDVLPYFKRLESNERTAQRGADGEAATALHGSDGPLRVSDQRSPNPLSLAFIEACLERGIRRNKDFNDWDHGQEGAGLFQVTQRDGRRESPATAYLQPVRSRRNLHIETNALAEHLVWSKDGRRVEGIRFIDRHGRRRAALAHCEVILAAGAINTPQLLMLSGLGPGAHLQDFGIPVVRDLPGVGQNLQDHAAVMLSYYAPDPYGKDRDKKRIFYTERLGKDPLVLAEYFLLGRGPLTSPVCEAGAFVHTQAVIGEPSCDLQLRFVPFFSDADPYKSLGEYRSGGHVLTNTSIRPAGFGLQAVAIRPRSRGRIELATIDPRARPIIHTGWLEDKRDLQTLLSGLKLGREILSGDSMRPYRGREAFPETLEDDLVTYIRRTCHTANAIVGTARMGTGRDAVVDPELRVHGVERLRVIDASVMPKIIGGQTGVPTMMIAERGADLVKKTWKLV</sequence>
<dbReference type="Pfam" id="PF00732">
    <property type="entry name" value="GMC_oxred_N"/>
    <property type="match status" value="1"/>
</dbReference>
<dbReference type="OrthoDB" id="269227at2759"/>
<dbReference type="eggNOG" id="KOG1238">
    <property type="taxonomic scope" value="Eukaryota"/>
</dbReference>
<gene>
    <name evidence="7" type="ORF">CYME_CMP087C</name>
</gene>
<dbReference type="OMA" id="NHFESCA"/>
<evidence type="ECO:0000256" key="4">
    <source>
        <dbReference type="ARBA" id="ARBA00022827"/>
    </source>
</evidence>
<dbReference type="SUPFAM" id="SSF54373">
    <property type="entry name" value="FAD-linked reductases, C-terminal domain"/>
    <property type="match status" value="1"/>
</dbReference>
<protein>
    <submittedName>
        <fullName evidence="7">Probable dehydrogenase</fullName>
    </submittedName>
</protein>
<dbReference type="HOGENOM" id="CLU_002865_7_2_1"/>
<evidence type="ECO:0000256" key="2">
    <source>
        <dbReference type="ARBA" id="ARBA00010790"/>
    </source>
</evidence>
<feature type="region of interest" description="Disordered" evidence="5">
    <location>
        <begin position="206"/>
        <end position="233"/>
    </location>
</feature>
<dbReference type="Gene3D" id="3.30.560.10">
    <property type="entry name" value="Glucose Oxidase, domain 3"/>
    <property type="match status" value="1"/>
</dbReference>
<dbReference type="InterPro" id="IPR012132">
    <property type="entry name" value="GMC_OxRdtase"/>
</dbReference>
<dbReference type="EMBL" id="AP006498">
    <property type="protein sequence ID" value="BAM81738.1"/>
    <property type="molecule type" value="Genomic_DNA"/>
</dbReference>
<dbReference type="InterPro" id="IPR007867">
    <property type="entry name" value="GMC_OxRtase_C"/>
</dbReference>
<reference evidence="7 8" key="2">
    <citation type="journal article" date="2007" name="BMC Biol.">
        <title>A 100%-complete sequence reveals unusually simple genomic features in the hot-spring red alga Cyanidioschyzon merolae.</title>
        <authorList>
            <person name="Nozaki H."/>
            <person name="Takano H."/>
            <person name="Misumi O."/>
            <person name="Terasawa K."/>
            <person name="Matsuzaki M."/>
            <person name="Maruyama S."/>
            <person name="Nishida K."/>
            <person name="Yagisawa F."/>
            <person name="Yoshida Y."/>
            <person name="Fujiwara T."/>
            <person name="Takio S."/>
            <person name="Tamura K."/>
            <person name="Chung S.J."/>
            <person name="Nakamura S."/>
            <person name="Kuroiwa H."/>
            <person name="Tanaka K."/>
            <person name="Sato N."/>
            <person name="Kuroiwa T."/>
        </authorList>
    </citation>
    <scope>NUCLEOTIDE SEQUENCE [LARGE SCALE GENOMIC DNA]</scope>
    <source>
        <strain evidence="7 8">10D</strain>
    </source>
</reference>
<reference evidence="7 8" key="1">
    <citation type="journal article" date="2004" name="Nature">
        <title>Genome sequence of the ultrasmall unicellular red alga Cyanidioschyzon merolae 10D.</title>
        <authorList>
            <person name="Matsuzaki M."/>
            <person name="Misumi O."/>
            <person name="Shin-i T."/>
            <person name="Maruyama S."/>
            <person name="Takahara M."/>
            <person name="Miyagishima S."/>
            <person name="Mori T."/>
            <person name="Nishida K."/>
            <person name="Yagisawa F."/>
            <person name="Nishida K."/>
            <person name="Yoshida Y."/>
            <person name="Nishimura Y."/>
            <person name="Nakao S."/>
            <person name="Kobayashi T."/>
            <person name="Momoyama Y."/>
            <person name="Higashiyama T."/>
            <person name="Minoda A."/>
            <person name="Sano M."/>
            <person name="Nomoto H."/>
            <person name="Oishi K."/>
            <person name="Hayashi H."/>
            <person name="Ohta F."/>
            <person name="Nishizaka S."/>
            <person name="Haga S."/>
            <person name="Miura S."/>
            <person name="Morishita T."/>
            <person name="Kabeya Y."/>
            <person name="Terasawa K."/>
            <person name="Suzuki Y."/>
            <person name="Ishii Y."/>
            <person name="Asakawa S."/>
            <person name="Takano H."/>
            <person name="Ohta N."/>
            <person name="Kuroiwa H."/>
            <person name="Tanaka K."/>
            <person name="Shimizu N."/>
            <person name="Sugano S."/>
            <person name="Sato N."/>
            <person name="Nozaki H."/>
            <person name="Ogasawara N."/>
            <person name="Kohara Y."/>
            <person name="Kuroiwa T."/>
        </authorList>
    </citation>
    <scope>NUCLEOTIDE SEQUENCE [LARGE SCALE GENOMIC DNA]</scope>
    <source>
        <strain evidence="7 8">10D</strain>
    </source>
</reference>
<dbReference type="Pfam" id="PF05199">
    <property type="entry name" value="GMC_oxred_C"/>
    <property type="match status" value="1"/>
</dbReference>
<dbReference type="GO" id="GO:0016020">
    <property type="term" value="C:membrane"/>
    <property type="evidence" value="ECO:0007669"/>
    <property type="project" value="TreeGrafter"/>
</dbReference>
<dbReference type="RefSeq" id="XP_005537774.1">
    <property type="nucleotide sequence ID" value="XM_005537717.1"/>
</dbReference>
<dbReference type="Proteomes" id="UP000007014">
    <property type="component" value="Chromosome 16"/>
</dbReference>
<dbReference type="SMR" id="M1VK13"/>
<dbReference type="Gene3D" id="3.50.50.60">
    <property type="entry name" value="FAD/NAD(P)-binding domain"/>
    <property type="match status" value="1"/>
</dbReference>
<comment type="cofactor">
    <cofactor evidence="1">
        <name>FAD</name>
        <dbReference type="ChEBI" id="CHEBI:57692"/>
    </cofactor>
</comment>
<feature type="domain" description="Glucose-methanol-choline oxidoreductase N-terminal" evidence="6">
    <location>
        <begin position="342"/>
        <end position="356"/>
    </location>
</feature>
<keyword evidence="4" id="KW-0274">FAD</keyword>
<evidence type="ECO:0000313" key="8">
    <source>
        <dbReference type="Proteomes" id="UP000007014"/>
    </source>
</evidence>
<evidence type="ECO:0000259" key="6">
    <source>
        <dbReference type="PROSITE" id="PS00624"/>
    </source>
</evidence>